<dbReference type="Pfam" id="PF20167">
    <property type="entry name" value="Transposase_32"/>
    <property type="match status" value="1"/>
</dbReference>
<reference evidence="2 3" key="1">
    <citation type="journal article" date="2022" name="Nat. Genet.">
        <title>Improved pea reference genome and pan-genome highlight genomic features and evolutionary characteristics.</title>
        <authorList>
            <person name="Yang T."/>
            <person name="Liu R."/>
            <person name="Luo Y."/>
            <person name="Hu S."/>
            <person name="Wang D."/>
            <person name="Wang C."/>
            <person name="Pandey M.K."/>
            <person name="Ge S."/>
            <person name="Xu Q."/>
            <person name="Li N."/>
            <person name="Li G."/>
            <person name="Huang Y."/>
            <person name="Saxena R.K."/>
            <person name="Ji Y."/>
            <person name="Li M."/>
            <person name="Yan X."/>
            <person name="He Y."/>
            <person name="Liu Y."/>
            <person name="Wang X."/>
            <person name="Xiang C."/>
            <person name="Varshney R.K."/>
            <person name="Ding H."/>
            <person name="Gao S."/>
            <person name="Zong X."/>
        </authorList>
    </citation>
    <scope>NUCLEOTIDE SEQUENCE [LARGE SCALE GENOMIC DNA]</scope>
    <source>
        <strain evidence="2 3">cv. Zhongwan 6</strain>
    </source>
</reference>
<keyword evidence="3" id="KW-1185">Reference proteome</keyword>
<comment type="caution">
    <text evidence="2">The sequence shown here is derived from an EMBL/GenBank/DDBJ whole genome shotgun (WGS) entry which is preliminary data.</text>
</comment>
<organism evidence="2 3">
    <name type="scientific">Pisum sativum</name>
    <name type="common">Garden pea</name>
    <name type="synonym">Lathyrus oleraceus</name>
    <dbReference type="NCBI Taxonomy" id="3888"/>
    <lineage>
        <taxon>Eukaryota</taxon>
        <taxon>Viridiplantae</taxon>
        <taxon>Streptophyta</taxon>
        <taxon>Embryophyta</taxon>
        <taxon>Tracheophyta</taxon>
        <taxon>Spermatophyta</taxon>
        <taxon>Magnoliopsida</taxon>
        <taxon>eudicotyledons</taxon>
        <taxon>Gunneridae</taxon>
        <taxon>Pentapetalae</taxon>
        <taxon>rosids</taxon>
        <taxon>fabids</taxon>
        <taxon>Fabales</taxon>
        <taxon>Fabaceae</taxon>
        <taxon>Papilionoideae</taxon>
        <taxon>50 kb inversion clade</taxon>
        <taxon>NPAAA clade</taxon>
        <taxon>Hologalegina</taxon>
        <taxon>IRL clade</taxon>
        <taxon>Fabeae</taxon>
        <taxon>Lathyrus</taxon>
    </lineage>
</organism>
<proteinExistence type="predicted"/>
<accession>A0A9D5GW21</accession>
<dbReference type="Gramene" id="Psat01G0200900-T1">
    <property type="protein sequence ID" value="KAI5443179.1"/>
    <property type="gene ID" value="KIW84_012009"/>
</dbReference>
<gene>
    <name evidence="2" type="ORF">KIW84_012009</name>
</gene>
<dbReference type="InterPro" id="IPR046796">
    <property type="entry name" value="Transposase_32_dom"/>
</dbReference>
<sequence>MHPDENPNIHDILKKHKINYLNSQIQPVAMELVLELYANTYRPLTEDTPAKPELIFWNTASRTRWPYRAMLDRLTLQGCDWKPASTFIPRKIEVVDLDFIPKAWTYFLYHTLDTNRSGSELITTRAQALYLLLTRQLVNIERIIYADMGEMDQSIPKTYLGHAFVILLLCRKVGVEDFTDGRILNSTRALDAAWIVTPYFPKHKYTKIRVFIKTKK</sequence>
<name>A0A9D5GW21_PEA</name>
<protein>
    <recommendedName>
        <fullName evidence="1">Putative plant transposon protein domain-containing protein</fullName>
    </recommendedName>
</protein>
<dbReference type="EMBL" id="JAMSHJ010000001">
    <property type="protein sequence ID" value="KAI5443179.1"/>
    <property type="molecule type" value="Genomic_DNA"/>
</dbReference>
<dbReference type="Proteomes" id="UP001058974">
    <property type="component" value="Chromosome 1"/>
</dbReference>
<evidence type="ECO:0000313" key="2">
    <source>
        <dbReference type="EMBL" id="KAI5443179.1"/>
    </source>
</evidence>
<feature type="domain" description="Putative plant transposon protein" evidence="1">
    <location>
        <begin position="17"/>
        <end position="175"/>
    </location>
</feature>
<dbReference type="AlphaFoldDB" id="A0A9D5GW21"/>
<evidence type="ECO:0000259" key="1">
    <source>
        <dbReference type="Pfam" id="PF20167"/>
    </source>
</evidence>
<evidence type="ECO:0000313" key="3">
    <source>
        <dbReference type="Proteomes" id="UP001058974"/>
    </source>
</evidence>